<organism evidence="1 2">
    <name type="scientific">Araneus ventricosus</name>
    <name type="common">Orbweaver spider</name>
    <name type="synonym">Epeira ventricosa</name>
    <dbReference type="NCBI Taxonomy" id="182803"/>
    <lineage>
        <taxon>Eukaryota</taxon>
        <taxon>Metazoa</taxon>
        <taxon>Ecdysozoa</taxon>
        <taxon>Arthropoda</taxon>
        <taxon>Chelicerata</taxon>
        <taxon>Arachnida</taxon>
        <taxon>Araneae</taxon>
        <taxon>Araneomorphae</taxon>
        <taxon>Entelegynae</taxon>
        <taxon>Araneoidea</taxon>
        <taxon>Araneidae</taxon>
        <taxon>Araneus</taxon>
    </lineage>
</organism>
<accession>A0A4Y2VBY2</accession>
<keyword evidence="2" id="KW-1185">Reference proteome</keyword>
<evidence type="ECO:0000313" key="2">
    <source>
        <dbReference type="Proteomes" id="UP000499080"/>
    </source>
</evidence>
<proteinExistence type="predicted"/>
<gene>
    <name evidence="1" type="ORF">AVEN_242510_1</name>
</gene>
<dbReference type="EMBL" id="BGPR01044419">
    <property type="protein sequence ID" value="GBO21200.1"/>
    <property type="molecule type" value="Genomic_DNA"/>
</dbReference>
<name>A0A4Y2VBY2_ARAVE</name>
<dbReference type="AlphaFoldDB" id="A0A4Y2VBY2"/>
<sequence length="95" mass="10579">MTRHCCELWRQFCQQNLSQASFPGAATVMNHEWAAFPPNVQPLSQSLLSPPTTVNYEWAAVPANVTCHKVLLPDSRHCCEQKSSSANRNLSQPPS</sequence>
<dbReference type="Proteomes" id="UP000499080">
    <property type="component" value="Unassembled WGS sequence"/>
</dbReference>
<protein>
    <submittedName>
        <fullName evidence="1">Uncharacterized protein</fullName>
    </submittedName>
</protein>
<evidence type="ECO:0000313" key="1">
    <source>
        <dbReference type="EMBL" id="GBO21200.1"/>
    </source>
</evidence>
<comment type="caution">
    <text evidence="1">The sequence shown here is derived from an EMBL/GenBank/DDBJ whole genome shotgun (WGS) entry which is preliminary data.</text>
</comment>
<reference evidence="1 2" key="1">
    <citation type="journal article" date="2019" name="Sci. Rep.">
        <title>Orb-weaving spider Araneus ventricosus genome elucidates the spidroin gene catalogue.</title>
        <authorList>
            <person name="Kono N."/>
            <person name="Nakamura H."/>
            <person name="Ohtoshi R."/>
            <person name="Moran D.A.P."/>
            <person name="Shinohara A."/>
            <person name="Yoshida Y."/>
            <person name="Fujiwara M."/>
            <person name="Mori M."/>
            <person name="Tomita M."/>
            <person name="Arakawa K."/>
        </authorList>
    </citation>
    <scope>NUCLEOTIDE SEQUENCE [LARGE SCALE GENOMIC DNA]</scope>
</reference>